<feature type="transmembrane region" description="Helical" evidence="2">
    <location>
        <begin position="45"/>
        <end position="65"/>
    </location>
</feature>
<feature type="domain" description="Phosphatidic acid phosphatase type 2/haloperoxidase" evidence="3">
    <location>
        <begin position="72"/>
        <end position="179"/>
    </location>
</feature>
<name>A0ABV3KAN8_STRON</name>
<reference evidence="4 5" key="1">
    <citation type="submission" date="2024-06" db="EMBL/GenBank/DDBJ databases">
        <title>The Natural Products Discovery Center: Release of the First 8490 Sequenced Strains for Exploring Actinobacteria Biosynthetic Diversity.</title>
        <authorList>
            <person name="Kalkreuter E."/>
            <person name="Kautsar S.A."/>
            <person name="Yang D."/>
            <person name="Bader C.D."/>
            <person name="Teijaro C.N."/>
            <person name="Fluegel L."/>
            <person name="Davis C.M."/>
            <person name="Simpson J.R."/>
            <person name="Lauterbach L."/>
            <person name="Steele A.D."/>
            <person name="Gui C."/>
            <person name="Meng S."/>
            <person name="Li G."/>
            <person name="Viehrig K."/>
            <person name="Ye F."/>
            <person name="Su P."/>
            <person name="Kiefer A.F."/>
            <person name="Nichols A."/>
            <person name="Cepeda A.J."/>
            <person name="Yan W."/>
            <person name="Fan B."/>
            <person name="Jiang Y."/>
            <person name="Adhikari A."/>
            <person name="Zheng C.-J."/>
            <person name="Schuster L."/>
            <person name="Cowan T.M."/>
            <person name="Smanski M.J."/>
            <person name="Chevrette M.G."/>
            <person name="De Carvalho L.P.S."/>
            <person name="Shen B."/>
        </authorList>
    </citation>
    <scope>NUCLEOTIDE SEQUENCE [LARGE SCALE GENOMIC DNA]</scope>
    <source>
        <strain evidence="4 5">NPDC052347</strain>
    </source>
</reference>
<feature type="region of interest" description="Disordered" evidence="1">
    <location>
        <begin position="185"/>
        <end position="224"/>
    </location>
</feature>
<dbReference type="Proteomes" id="UP001552594">
    <property type="component" value="Unassembled WGS sequence"/>
</dbReference>
<keyword evidence="2" id="KW-0472">Membrane</keyword>
<dbReference type="PANTHER" id="PTHR14969">
    <property type="entry name" value="SPHINGOSINE-1-PHOSPHATE PHOSPHOHYDROLASE"/>
    <property type="match status" value="1"/>
</dbReference>
<dbReference type="Gene3D" id="1.20.144.10">
    <property type="entry name" value="Phosphatidic acid phosphatase type 2/haloperoxidase"/>
    <property type="match status" value="1"/>
</dbReference>
<gene>
    <name evidence="4" type="ORF">AB0L16_31585</name>
</gene>
<evidence type="ECO:0000256" key="1">
    <source>
        <dbReference type="SAM" id="MobiDB-lite"/>
    </source>
</evidence>
<evidence type="ECO:0000313" key="5">
    <source>
        <dbReference type="Proteomes" id="UP001552594"/>
    </source>
</evidence>
<evidence type="ECO:0000259" key="3">
    <source>
        <dbReference type="SMART" id="SM00014"/>
    </source>
</evidence>
<keyword evidence="5" id="KW-1185">Reference proteome</keyword>
<dbReference type="InterPro" id="IPR000326">
    <property type="entry name" value="PAP2/HPO"/>
</dbReference>
<sequence length="224" mass="22916">MCALLFALITWQVAVHGPLRALDERLGRAAERSAVPSTAAHFFADLGNVSVALPVLSLALVCAAWRGRAWRPPLAAALAMAAVPALVVPLKGAIARPGPPLMRSGAHDGFFPSGHAATAAVAYGAAALLLLGRPRWPATLGLALLNAGVGLGLVRCGYHWPLDVAGAWCLSGAVLWCLGRVLPSPGSAQGSDGRRADQDRQAGAGNQGHPSRKTDPGPRADSAG</sequence>
<organism evidence="4 5">
    <name type="scientific">Streptomyces orinoci</name>
    <name type="common">Streptoverticillium orinoci</name>
    <dbReference type="NCBI Taxonomy" id="67339"/>
    <lineage>
        <taxon>Bacteria</taxon>
        <taxon>Bacillati</taxon>
        <taxon>Actinomycetota</taxon>
        <taxon>Actinomycetes</taxon>
        <taxon>Kitasatosporales</taxon>
        <taxon>Streptomycetaceae</taxon>
        <taxon>Streptomyces</taxon>
    </lineage>
</organism>
<comment type="caution">
    <text evidence="4">The sequence shown here is derived from an EMBL/GenBank/DDBJ whole genome shotgun (WGS) entry which is preliminary data.</text>
</comment>
<dbReference type="SMART" id="SM00014">
    <property type="entry name" value="acidPPc"/>
    <property type="match status" value="1"/>
</dbReference>
<feature type="transmembrane region" description="Helical" evidence="2">
    <location>
        <begin position="72"/>
        <end position="90"/>
    </location>
</feature>
<feature type="transmembrane region" description="Helical" evidence="2">
    <location>
        <begin position="110"/>
        <end position="131"/>
    </location>
</feature>
<proteinExistence type="predicted"/>
<keyword evidence="2" id="KW-1133">Transmembrane helix</keyword>
<protein>
    <submittedName>
        <fullName evidence="4">Phosphatase PAP2 family protein</fullName>
    </submittedName>
</protein>
<dbReference type="PANTHER" id="PTHR14969:SF13">
    <property type="entry name" value="AT30094P"/>
    <property type="match status" value="1"/>
</dbReference>
<dbReference type="Pfam" id="PF01569">
    <property type="entry name" value="PAP2"/>
    <property type="match status" value="1"/>
</dbReference>
<evidence type="ECO:0000256" key="2">
    <source>
        <dbReference type="SAM" id="Phobius"/>
    </source>
</evidence>
<dbReference type="RefSeq" id="WP_364855423.1">
    <property type="nucleotide sequence ID" value="NZ_JBFAUK010000043.1"/>
</dbReference>
<accession>A0ABV3KAN8</accession>
<keyword evidence="2" id="KW-0812">Transmembrane</keyword>
<evidence type="ECO:0000313" key="4">
    <source>
        <dbReference type="EMBL" id="MEV5510910.1"/>
    </source>
</evidence>
<dbReference type="EMBL" id="JBFAUK010000043">
    <property type="protein sequence ID" value="MEV5510910.1"/>
    <property type="molecule type" value="Genomic_DNA"/>
</dbReference>
<dbReference type="InterPro" id="IPR036938">
    <property type="entry name" value="PAP2/HPO_sf"/>
</dbReference>
<dbReference type="SUPFAM" id="SSF48317">
    <property type="entry name" value="Acid phosphatase/Vanadium-dependent haloperoxidase"/>
    <property type="match status" value="1"/>
</dbReference>